<dbReference type="GO" id="GO:0008448">
    <property type="term" value="F:N-acetylglucosamine-6-phosphate deacetylase activity"/>
    <property type="evidence" value="ECO:0007669"/>
    <property type="project" value="UniProtKB-UniRule"/>
</dbReference>
<feature type="binding site" evidence="11">
    <location>
        <position position="202"/>
    </location>
    <ligand>
        <name>Zn(2+)</name>
        <dbReference type="ChEBI" id="CHEBI:29105"/>
    </ligand>
</feature>
<accession>A0AA35TPF1</accession>
<feature type="binding site" evidence="10">
    <location>
        <begin position="226"/>
        <end position="227"/>
    </location>
    <ligand>
        <name>substrate</name>
    </ligand>
</feature>
<comment type="caution">
    <text evidence="13">The sequence shown here is derived from an EMBL/GenBank/DDBJ whole genome shotgun (WGS) entry which is preliminary data.</text>
</comment>
<feature type="binding site" evidence="11">
    <location>
        <position position="223"/>
    </location>
    <ligand>
        <name>Zn(2+)</name>
        <dbReference type="ChEBI" id="CHEBI:29105"/>
    </ligand>
</feature>
<dbReference type="Proteomes" id="UP001174909">
    <property type="component" value="Unassembled WGS sequence"/>
</dbReference>
<organism evidence="13 14">
    <name type="scientific">Geodia barretti</name>
    <name type="common">Barrett's horny sponge</name>
    <dbReference type="NCBI Taxonomy" id="519541"/>
    <lineage>
        <taxon>Eukaryota</taxon>
        <taxon>Metazoa</taxon>
        <taxon>Porifera</taxon>
        <taxon>Demospongiae</taxon>
        <taxon>Heteroscleromorpha</taxon>
        <taxon>Tetractinellida</taxon>
        <taxon>Astrophorina</taxon>
        <taxon>Geodiidae</taxon>
        <taxon>Geodia</taxon>
    </lineage>
</organism>
<evidence type="ECO:0000256" key="10">
    <source>
        <dbReference type="PIRSR" id="PIRSR038994-2"/>
    </source>
</evidence>
<feature type="domain" description="Amidohydrolase-related" evidence="12">
    <location>
        <begin position="50"/>
        <end position="416"/>
    </location>
</feature>
<keyword evidence="4 11" id="KW-0479">Metal-binding</keyword>
<evidence type="ECO:0000259" key="12">
    <source>
        <dbReference type="Pfam" id="PF01979"/>
    </source>
</evidence>
<dbReference type="Gene3D" id="2.30.40.10">
    <property type="entry name" value="Urease, subunit C, domain 1"/>
    <property type="match status" value="1"/>
</dbReference>
<dbReference type="InterPro" id="IPR011059">
    <property type="entry name" value="Metal-dep_hydrolase_composite"/>
</dbReference>
<dbReference type="EMBL" id="CASHTH010003975">
    <property type="protein sequence ID" value="CAI8051988.1"/>
    <property type="molecule type" value="Genomic_DNA"/>
</dbReference>
<dbReference type="InterPro" id="IPR003764">
    <property type="entry name" value="GlcNAc_6-P_deAcase"/>
</dbReference>
<comment type="cofactor">
    <cofactor evidence="11">
        <name>a divalent metal cation</name>
        <dbReference type="ChEBI" id="CHEBI:60240"/>
    </cofactor>
    <text evidence="11">Binds 1 divalent metal cation per subunit.</text>
</comment>
<dbReference type="InterPro" id="IPR006680">
    <property type="entry name" value="Amidohydro-rel"/>
</dbReference>
<evidence type="ECO:0000256" key="1">
    <source>
        <dbReference type="ARBA" id="ARBA00010716"/>
    </source>
</evidence>
<protein>
    <recommendedName>
        <fullName evidence="3 8">N-acetylglucosamine-6-phosphate deacetylase</fullName>
        <ecNumber evidence="2 8">3.5.1.25</ecNumber>
    </recommendedName>
</protein>
<evidence type="ECO:0000256" key="8">
    <source>
        <dbReference type="PIRNR" id="PIRNR038994"/>
    </source>
</evidence>
<comment type="catalytic activity">
    <reaction evidence="7 8">
        <text>N-acetyl-D-glucosamine 6-phosphate + H2O = D-glucosamine 6-phosphate + acetate</text>
        <dbReference type="Rhea" id="RHEA:22936"/>
        <dbReference type="ChEBI" id="CHEBI:15377"/>
        <dbReference type="ChEBI" id="CHEBI:30089"/>
        <dbReference type="ChEBI" id="CHEBI:57513"/>
        <dbReference type="ChEBI" id="CHEBI:58725"/>
        <dbReference type="EC" id="3.5.1.25"/>
    </reaction>
</comment>
<keyword evidence="6 8" id="KW-0119">Carbohydrate metabolism</keyword>
<feature type="active site" description="Proton donor/acceptor" evidence="9">
    <location>
        <position position="281"/>
    </location>
</feature>
<evidence type="ECO:0000256" key="4">
    <source>
        <dbReference type="ARBA" id="ARBA00022723"/>
    </source>
</evidence>
<proteinExistence type="inferred from homology"/>
<evidence type="ECO:0000256" key="7">
    <source>
        <dbReference type="ARBA" id="ARBA00047647"/>
    </source>
</evidence>
<reference evidence="13" key="1">
    <citation type="submission" date="2023-03" db="EMBL/GenBank/DDBJ databases">
        <authorList>
            <person name="Steffen K."/>
            <person name="Cardenas P."/>
        </authorList>
    </citation>
    <scope>NUCLEOTIDE SEQUENCE</scope>
</reference>
<dbReference type="Pfam" id="PF01979">
    <property type="entry name" value="Amidohydro_1"/>
    <property type="match status" value="1"/>
</dbReference>
<keyword evidence="5 8" id="KW-0378">Hydrolase</keyword>
<evidence type="ECO:0000256" key="6">
    <source>
        <dbReference type="ARBA" id="ARBA00023277"/>
    </source>
</evidence>
<comment type="similarity">
    <text evidence="1 8">Belongs to the metallo-dependent hydrolases superfamily. NagA family.</text>
</comment>
<evidence type="ECO:0000256" key="11">
    <source>
        <dbReference type="PIRSR" id="PIRSR038994-3"/>
    </source>
</evidence>
<dbReference type="AlphaFoldDB" id="A0AA35TPF1"/>
<dbReference type="InterPro" id="IPR032466">
    <property type="entry name" value="Metal_Hydrolase"/>
</dbReference>
<evidence type="ECO:0000313" key="13">
    <source>
        <dbReference type="EMBL" id="CAI8051988.1"/>
    </source>
</evidence>
<keyword evidence="14" id="KW-1185">Reference proteome</keyword>
<dbReference type="PANTHER" id="PTHR11113:SF14">
    <property type="entry name" value="N-ACETYLGLUCOSAMINE-6-PHOSPHATE DEACETYLASE"/>
    <property type="match status" value="1"/>
</dbReference>
<evidence type="ECO:0000313" key="14">
    <source>
        <dbReference type="Proteomes" id="UP001174909"/>
    </source>
</evidence>
<dbReference type="GO" id="GO:0006046">
    <property type="term" value="P:N-acetylglucosamine catabolic process"/>
    <property type="evidence" value="ECO:0007669"/>
    <property type="project" value="TreeGrafter"/>
</dbReference>
<feature type="binding site" evidence="10">
    <location>
        <begin position="345"/>
        <end position="347"/>
    </location>
    <ligand>
        <name>substrate</name>
    </ligand>
</feature>
<evidence type="ECO:0000256" key="2">
    <source>
        <dbReference type="ARBA" id="ARBA00011899"/>
    </source>
</evidence>
<evidence type="ECO:0000256" key="9">
    <source>
        <dbReference type="PIRSR" id="PIRSR038994-1"/>
    </source>
</evidence>
<feature type="binding site" evidence="10">
    <location>
        <position position="234"/>
    </location>
    <ligand>
        <name>substrate</name>
    </ligand>
</feature>
<dbReference type="SUPFAM" id="SSF51556">
    <property type="entry name" value="Metallo-dependent hydrolases"/>
    <property type="match status" value="1"/>
</dbReference>
<feature type="binding site" evidence="10">
    <location>
        <position position="141"/>
    </location>
    <ligand>
        <name>substrate</name>
    </ligand>
</feature>
<dbReference type="PIRSF" id="PIRSF038994">
    <property type="entry name" value="NagA"/>
    <property type="match status" value="1"/>
</dbReference>
<feature type="binding site" evidence="11">
    <location>
        <position position="130"/>
    </location>
    <ligand>
        <name>Zn(2+)</name>
        <dbReference type="ChEBI" id="CHEBI:29105"/>
    </ligand>
</feature>
<sequence length="423" mass="44924">METLTITNGDIYTPTHYGQGNIVIQDDTISEITTGTLQPSGKVIDASGCLVIPGLIDGLVHGGGGYDTMTGEVEDIAAIARAHARSGVTSLVLGISSGSMEQINSALTAIAHVVDEPVADGSQIIGSYVEGKFGSLAKNGAQNAKYITPPNFEEFHAMWAASDGTLKVISVAPENDENFQFIKHLAAYKTDAYNDIVIAMGHTNATYQQAMAAIEAGVTRATHTYNGMSGMHHRTLGAIEAVLSHPNIHAELIIDEHHVHPFWGNNLIQQKGIQAVGLITDCTELAGVPAEDWQESATYIPQLDAYRLNEGAISENDTAFEAGSTEKYVRNGAMWLDVGKPTERLAGATITLMDGIRNVINWGNSLEDALTMATSTPAQNLGIAESVGSIAAGKQADIVIVAENLSVQTVFLRGKIAKKLRNS</sequence>
<dbReference type="PANTHER" id="PTHR11113">
    <property type="entry name" value="N-ACETYLGLUCOSAMINE-6-PHOSPHATE DEACETYLASE"/>
    <property type="match status" value="1"/>
</dbReference>
<name>A0AA35TPF1_GEOBA</name>
<gene>
    <name evidence="13" type="ORF">GBAR_LOCUS28439</name>
</gene>
<dbReference type="SUPFAM" id="SSF51338">
    <property type="entry name" value="Composite domain of metallo-dependent hydrolases"/>
    <property type="match status" value="1"/>
</dbReference>
<evidence type="ECO:0000256" key="5">
    <source>
        <dbReference type="ARBA" id="ARBA00022801"/>
    </source>
</evidence>
<dbReference type="GO" id="GO:0046872">
    <property type="term" value="F:metal ion binding"/>
    <property type="evidence" value="ECO:0007669"/>
    <property type="project" value="UniProtKB-KW"/>
</dbReference>
<evidence type="ECO:0000256" key="3">
    <source>
        <dbReference type="ARBA" id="ARBA00018029"/>
    </source>
</evidence>
<feature type="binding site" evidence="10">
    <location>
        <position position="258"/>
    </location>
    <ligand>
        <name>substrate</name>
    </ligand>
</feature>
<dbReference type="EC" id="3.5.1.25" evidence="2 8"/>
<dbReference type="Gene3D" id="3.20.20.140">
    <property type="entry name" value="Metal-dependent hydrolases"/>
    <property type="match status" value="1"/>
</dbReference>